<dbReference type="EMBL" id="OZ004254">
    <property type="protein sequence ID" value="CAK7896617.1"/>
    <property type="molecule type" value="Genomic_DNA"/>
</dbReference>
<feature type="region of interest" description="Disordered" evidence="1">
    <location>
        <begin position="102"/>
        <end position="219"/>
    </location>
</feature>
<keyword evidence="3" id="KW-1185">Reference proteome</keyword>
<evidence type="ECO:0000256" key="1">
    <source>
        <dbReference type="SAM" id="MobiDB-lite"/>
    </source>
</evidence>
<feature type="compositionally biased region" description="Low complexity" evidence="1">
    <location>
        <begin position="108"/>
        <end position="117"/>
    </location>
</feature>
<dbReference type="Proteomes" id="UP001497600">
    <property type="component" value="Chromosome B"/>
</dbReference>
<evidence type="ECO:0000313" key="3">
    <source>
        <dbReference type="Proteomes" id="UP001497600"/>
    </source>
</evidence>
<name>A0ABP0EAD3_9ASCO</name>
<gene>
    <name evidence="2" type="ORF">CAAN4_B05886</name>
</gene>
<organism evidence="2 3">
    <name type="scientific">[Candida] anglica</name>
    <dbReference type="NCBI Taxonomy" id="148631"/>
    <lineage>
        <taxon>Eukaryota</taxon>
        <taxon>Fungi</taxon>
        <taxon>Dikarya</taxon>
        <taxon>Ascomycota</taxon>
        <taxon>Saccharomycotina</taxon>
        <taxon>Pichiomycetes</taxon>
        <taxon>Debaryomycetaceae</taxon>
        <taxon>Kurtzmaniella</taxon>
    </lineage>
</organism>
<evidence type="ECO:0000313" key="2">
    <source>
        <dbReference type="EMBL" id="CAK7896617.1"/>
    </source>
</evidence>
<accession>A0ABP0EAD3</accession>
<proteinExistence type="predicted"/>
<reference evidence="2 3" key="1">
    <citation type="submission" date="2024-01" db="EMBL/GenBank/DDBJ databases">
        <authorList>
            <consortium name="Genoscope - CEA"/>
            <person name="William W."/>
        </authorList>
    </citation>
    <scope>NUCLEOTIDE SEQUENCE [LARGE SCALE GENOMIC DNA]</scope>
    <source>
        <strain evidence="2 3">29B2s-10</strain>
    </source>
</reference>
<sequence length="233" mass="24445">MSTTEDNSQVTFQYANECDLEIHCSPFGLSGLYIKIKGTNIMGIGSTMGLVTGSTSGLIHYNDAKDLMEQKYKLYVVVDEEGMLRIDFTKIFTLKQSDSTYAGGSGPVAGTVSSSSGAGSGVGSTTSREDGSGGNSGVPSIANGSEDSALVTPNATTNGGINSATPSSVKSSDQHGSPDVKQEFSPRIGDQTQGEGKFPEDEPPTLVFKGKCPEGRPDKIDPFIGIFSFERED</sequence>
<feature type="compositionally biased region" description="Polar residues" evidence="1">
    <location>
        <begin position="142"/>
        <end position="171"/>
    </location>
</feature>
<feature type="compositionally biased region" description="Basic and acidic residues" evidence="1">
    <location>
        <begin position="172"/>
        <end position="184"/>
    </location>
</feature>
<protein>
    <submittedName>
        <fullName evidence="2">Uncharacterized protein</fullName>
    </submittedName>
</protein>